<keyword evidence="1" id="KW-0812">Transmembrane</keyword>
<dbReference type="Proteomes" id="UP001165381">
    <property type="component" value="Unassembled WGS sequence"/>
</dbReference>
<feature type="transmembrane region" description="Helical" evidence="1">
    <location>
        <begin position="193"/>
        <end position="211"/>
    </location>
</feature>
<keyword evidence="3" id="KW-1185">Reference proteome</keyword>
<proteinExistence type="predicted"/>
<accession>A0ABT0QCG4</accession>
<feature type="transmembrane region" description="Helical" evidence="1">
    <location>
        <begin position="152"/>
        <end position="181"/>
    </location>
</feature>
<evidence type="ECO:0000256" key="1">
    <source>
        <dbReference type="SAM" id="Phobius"/>
    </source>
</evidence>
<keyword evidence="1" id="KW-0472">Membrane</keyword>
<reference evidence="2" key="1">
    <citation type="submission" date="2022-05" db="EMBL/GenBank/DDBJ databases">
        <authorList>
            <person name="Park J.-S."/>
        </authorList>
    </citation>
    <scope>NUCLEOTIDE SEQUENCE</scope>
    <source>
        <strain evidence="2">2012CJ34-3</strain>
    </source>
</reference>
<evidence type="ECO:0008006" key="4">
    <source>
        <dbReference type="Google" id="ProtNLM"/>
    </source>
</evidence>
<protein>
    <recommendedName>
        <fullName evidence="4">Glycosyltransferase RgtA/B/C/D-like domain-containing protein</fullName>
    </recommendedName>
</protein>
<keyword evidence="1" id="KW-1133">Transmembrane helix</keyword>
<dbReference type="EMBL" id="JAMFLZ010000002">
    <property type="protein sequence ID" value="MCL6294677.1"/>
    <property type="molecule type" value="Genomic_DNA"/>
</dbReference>
<organism evidence="2 3">
    <name type="scientific">Jejuia spongiicola</name>
    <dbReference type="NCBI Taxonomy" id="2942207"/>
    <lineage>
        <taxon>Bacteria</taxon>
        <taxon>Pseudomonadati</taxon>
        <taxon>Bacteroidota</taxon>
        <taxon>Flavobacteriia</taxon>
        <taxon>Flavobacteriales</taxon>
        <taxon>Flavobacteriaceae</taxon>
        <taxon>Jejuia</taxon>
    </lineage>
</organism>
<name>A0ABT0QCG4_9FLAO</name>
<feature type="transmembrane region" description="Helical" evidence="1">
    <location>
        <begin position="79"/>
        <end position="96"/>
    </location>
</feature>
<feature type="transmembrane region" description="Helical" evidence="1">
    <location>
        <begin position="52"/>
        <end position="72"/>
    </location>
</feature>
<feature type="transmembrane region" description="Helical" evidence="1">
    <location>
        <begin position="128"/>
        <end position="146"/>
    </location>
</feature>
<feature type="transmembrane region" description="Helical" evidence="1">
    <location>
        <begin position="102"/>
        <end position="121"/>
    </location>
</feature>
<comment type="caution">
    <text evidence="2">The sequence shown here is derived from an EMBL/GenBank/DDBJ whole genome shotgun (WGS) entry which is preliminary data.</text>
</comment>
<feature type="transmembrane region" description="Helical" evidence="1">
    <location>
        <begin position="353"/>
        <end position="369"/>
    </location>
</feature>
<sequence>MDKYNHILKRFFFVAVSIYAILVAIYILKIPAGRGDEALFVSDLNLIHNKGWIDAITKNISIPFMILVYPLSFILKKHIALRLISLFLTIALFFYFEKRYKFSTTFYFYLVFYLSTTIFFFYGTNDTLFNVSLIVFFSEVFLLYQYKKFDSSIAFVALIIAFFTRALLIVYLPVVLIGLFIIYKCRKSFTLKLRYPIAVLIIMLVINIPSLKENGVLSYDLKSPPKSIDATWGQRQYLAQLLINKGELKKGSHPTWAETQEYINVNGVESLPISISDAIFFDLKLTFKEFFKDFGNTLFLGFRQLGLILALIIIIPLAKLLKQRKLEYNYFLPASFLIMIAAFSFIIISNVELRWLAPIFVMAIVWYTYQEEIKLLNNKIVFLNYIVLLALVSYGGFRMFEKLMV</sequence>
<feature type="transmembrane region" description="Helical" evidence="1">
    <location>
        <begin position="330"/>
        <end position="347"/>
    </location>
</feature>
<feature type="transmembrane region" description="Helical" evidence="1">
    <location>
        <begin position="381"/>
        <end position="400"/>
    </location>
</feature>
<evidence type="ECO:0000313" key="2">
    <source>
        <dbReference type="EMBL" id="MCL6294677.1"/>
    </source>
</evidence>
<gene>
    <name evidence="2" type="ORF">M3P09_06700</name>
</gene>
<feature type="transmembrane region" description="Helical" evidence="1">
    <location>
        <begin position="298"/>
        <end position="318"/>
    </location>
</feature>
<evidence type="ECO:0000313" key="3">
    <source>
        <dbReference type="Proteomes" id="UP001165381"/>
    </source>
</evidence>
<feature type="transmembrane region" description="Helical" evidence="1">
    <location>
        <begin position="12"/>
        <end position="32"/>
    </location>
</feature>
<dbReference type="RefSeq" id="WP_249972514.1">
    <property type="nucleotide sequence ID" value="NZ_JAMFLZ010000002.1"/>
</dbReference>